<name>Q01R05_SOLUE</name>
<dbReference type="AlphaFoldDB" id="Q01R05"/>
<evidence type="ECO:0000256" key="1">
    <source>
        <dbReference type="SAM" id="Coils"/>
    </source>
</evidence>
<feature type="transmembrane region" description="Helical" evidence="2">
    <location>
        <begin position="15"/>
        <end position="36"/>
    </location>
</feature>
<dbReference type="Pfam" id="PF02518">
    <property type="entry name" value="HATPase_c"/>
    <property type="match status" value="1"/>
</dbReference>
<feature type="transmembrane region" description="Helical" evidence="2">
    <location>
        <begin position="198"/>
        <end position="222"/>
    </location>
</feature>
<dbReference type="PANTHER" id="PTHR34220:SF7">
    <property type="entry name" value="SENSOR HISTIDINE KINASE YPDA"/>
    <property type="match status" value="1"/>
</dbReference>
<dbReference type="Gene3D" id="3.30.565.10">
    <property type="entry name" value="Histidine kinase-like ATPase, C-terminal domain"/>
    <property type="match status" value="1"/>
</dbReference>
<feature type="transmembrane region" description="Helical" evidence="2">
    <location>
        <begin position="114"/>
        <end position="133"/>
    </location>
</feature>
<keyword evidence="2" id="KW-1133">Transmembrane helix</keyword>
<dbReference type="eggNOG" id="COG2972">
    <property type="taxonomic scope" value="Bacteria"/>
</dbReference>
<dbReference type="STRING" id="234267.Acid_7002"/>
<gene>
    <name evidence="4" type="ordered locus">Acid_7002</name>
</gene>
<dbReference type="InterPro" id="IPR036890">
    <property type="entry name" value="HATPase_C_sf"/>
</dbReference>
<dbReference type="EMBL" id="CP000473">
    <property type="protein sequence ID" value="ABJ87915.1"/>
    <property type="molecule type" value="Genomic_DNA"/>
</dbReference>
<evidence type="ECO:0000313" key="4">
    <source>
        <dbReference type="EMBL" id="ABJ87915.1"/>
    </source>
</evidence>
<dbReference type="InterPro" id="IPR003594">
    <property type="entry name" value="HATPase_dom"/>
</dbReference>
<dbReference type="SMART" id="SM00387">
    <property type="entry name" value="HATPase_c"/>
    <property type="match status" value="1"/>
</dbReference>
<dbReference type="SUPFAM" id="SSF55874">
    <property type="entry name" value="ATPase domain of HSP90 chaperone/DNA topoisomerase II/histidine kinase"/>
    <property type="match status" value="1"/>
</dbReference>
<dbReference type="Pfam" id="PF06580">
    <property type="entry name" value="His_kinase"/>
    <property type="match status" value="1"/>
</dbReference>
<feature type="transmembrane region" description="Helical" evidence="2">
    <location>
        <begin position="264"/>
        <end position="289"/>
    </location>
</feature>
<dbReference type="InterPro" id="IPR050640">
    <property type="entry name" value="Bact_2-comp_sensor_kinase"/>
</dbReference>
<dbReference type="InParanoid" id="Q01R05"/>
<dbReference type="GO" id="GO:0000155">
    <property type="term" value="F:phosphorelay sensor kinase activity"/>
    <property type="evidence" value="ECO:0007669"/>
    <property type="project" value="InterPro"/>
</dbReference>
<feature type="transmembrane region" description="Helical" evidence="2">
    <location>
        <begin position="82"/>
        <end position="102"/>
    </location>
</feature>
<evidence type="ECO:0000256" key="2">
    <source>
        <dbReference type="SAM" id="Phobius"/>
    </source>
</evidence>
<keyword evidence="2" id="KW-0812">Transmembrane</keyword>
<accession>Q01R05</accession>
<proteinExistence type="predicted"/>
<dbReference type="HOGENOM" id="CLU_426347_0_0_0"/>
<evidence type="ECO:0000259" key="3">
    <source>
        <dbReference type="SMART" id="SM00387"/>
    </source>
</evidence>
<feature type="coiled-coil region" evidence="1">
    <location>
        <begin position="420"/>
        <end position="447"/>
    </location>
</feature>
<reference evidence="4" key="1">
    <citation type="submission" date="2006-10" db="EMBL/GenBank/DDBJ databases">
        <title>Complete sequence of Solibacter usitatus Ellin6076.</title>
        <authorList>
            <consortium name="US DOE Joint Genome Institute"/>
            <person name="Copeland A."/>
            <person name="Lucas S."/>
            <person name="Lapidus A."/>
            <person name="Barry K."/>
            <person name="Detter J.C."/>
            <person name="Glavina del Rio T."/>
            <person name="Hammon N."/>
            <person name="Israni S."/>
            <person name="Dalin E."/>
            <person name="Tice H."/>
            <person name="Pitluck S."/>
            <person name="Thompson L.S."/>
            <person name="Brettin T."/>
            <person name="Bruce D."/>
            <person name="Han C."/>
            <person name="Tapia R."/>
            <person name="Gilna P."/>
            <person name="Schmutz J."/>
            <person name="Larimer F."/>
            <person name="Land M."/>
            <person name="Hauser L."/>
            <person name="Kyrpides N."/>
            <person name="Mikhailova N."/>
            <person name="Janssen P.H."/>
            <person name="Kuske C.R."/>
            <person name="Richardson P."/>
        </authorList>
    </citation>
    <scope>NUCLEOTIDE SEQUENCE</scope>
    <source>
        <strain evidence="4">Ellin6076</strain>
    </source>
</reference>
<keyword evidence="4" id="KW-0808">Transferase</keyword>
<keyword evidence="4" id="KW-0418">Kinase</keyword>
<keyword evidence="1" id="KW-0175">Coiled coil</keyword>
<keyword evidence="2" id="KW-0472">Membrane</keyword>
<feature type="transmembrane region" description="Helical" evidence="2">
    <location>
        <begin position="43"/>
        <end position="62"/>
    </location>
</feature>
<feature type="domain" description="Histidine kinase/HSP90-like ATPase" evidence="3">
    <location>
        <begin position="543"/>
        <end position="641"/>
    </location>
</feature>
<protein>
    <submittedName>
        <fullName evidence="4">Histidine kinase internal region</fullName>
    </submittedName>
</protein>
<dbReference type="InterPro" id="IPR010559">
    <property type="entry name" value="Sig_transdc_His_kin_internal"/>
</dbReference>
<feature type="transmembrane region" description="Helical" evidence="2">
    <location>
        <begin position="234"/>
        <end position="252"/>
    </location>
</feature>
<sequence length="642" mass="69165">MHGAVSTTTFFAADLIGYTTGLLITSLLLVLTLRAAKLPGTPLANIVFAACGLLWSAGGLLHAGALAAGHPYASFIARATQALQYTGAAAFPIPILAIWRPFAVRPWQKTAARIVRIASCISAATITALLWYAPVSSAAILRATSYNAGILIVLGAAISLRRDSTLRAVYGPSLALVIAICGATLTIGLARTSPGNSWIGVGFGFIGSHLVLLVLLLAFLLFARFRYADVFIRYGIRILLAGFWATLLSFTAQSPTVMHVAEHASAPAAMHVFVVILLANFFLLSFTFIDDRLTKSVIRWLFREPDYRAALRSLAAALQDVRSESEVGLALEKAARGPLELNGARWVALDPAACPAPLLEGEVVELDRADKLRRLLPLPNVEVLVPIADSGRVTHLLLVAPGAARPGLVMQDLNYLRGAAAQCGNRLDALRREREAAERESREAVLQQQVTEAELRALRAQINPHFLFNSLNTIADLVVRDATRAEAMTLRLAGVFRHVLANSSRPLTSIRDEIAFLRTYLYIEEVRFGDRLHVELDMDPEIANEDIPSLILQPLVENALKHGLSPRPGPGRLWISARAGKGEIVLRVEDDGIGPGAAPAGVGLTNIAERLATLYQDRASLTLAPRPAGGTCAVIRIPRSPR</sequence>
<feature type="transmembrane region" description="Helical" evidence="2">
    <location>
        <begin position="139"/>
        <end position="160"/>
    </location>
</feature>
<dbReference type="PANTHER" id="PTHR34220">
    <property type="entry name" value="SENSOR HISTIDINE KINASE YPDA"/>
    <property type="match status" value="1"/>
</dbReference>
<dbReference type="KEGG" id="sus:Acid_7002"/>
<dbReference type="GO" id="GO:0016020">
    <property type="term" value="C:membrane"/>
    <property type="evidence" value="ECO:0007669"/>
    <property type="project" value="InterPro"/>
</dbReference>
<organism evidence="4">
    <name type="scientific">Solibacter usitatus (strain Ellin6076)</name>
    <dbReference type="NCBI Taxonomy" id="234267"/>
    <lineage>
        <taxon>Bacteria</taxon>
        <taxon>Pseudomonadati</taxon>
        <taxon>Acidobacteriota</taxon>
        <taxon>Terriglobia</taxon>
        <taxon>Bryobacterales</taxon>
        <taxon>Solibacteraceae</taxon>
        <taxon>Candidatus Solibacter</taxon>
    </lineage>
</organism>
<feature type="transmembrane region" description="Helical" evidence="2">
    <location>
        <begin position="172"/>
        <end position="192"/>
    </location>
</feature>